<reference evidence="2" key="1">
    <citation type="submission" date="2011-07" db="EMBL/GenBank/DDBJ databases">
        <title>The Genome Sequence of Exophiala (Wangiella) dermatitidis NIH/UT8656.</title>
        <authorList>
            <consortium name="The Broad Institute Genome Sequencing Platform"/>
            <person name="Cuomo C."/>
            <person name="Wang Z."/>
            <person name="Hunicke-Smith S."/>
            <person name="Szanislo P.J."/>
            <person name="Earl A."/>
            <person name="Young S.K."/>
            <person name="Zeng Q."/>
            <person name="Gargeya S."/>
            <person name="Fitzgerald M."/>
            <person name="Haas B."/>
            <person name="Abouelleil A."/>
            <person name="Alvarado L."/>
            <person name="Arachchi H.M."/>
            <person name="Berlin A."/>
            <person name="Brown A."/>
            <person name="Chapman S.B."/>
            <person name="Chen Z."/>
            <person name="Dunbar C."/>
            <person name="Freedman E."/>
            <person name="Gearin G."/>
            <person name="Gellesch M."/>
            <person name="Goldberg J."/>
            <person name="Griggs A."/>
            <person name="Gujja S."/>
            <person name="Heiman D."/>
            <person name="Howarth C."/>
            <person name="Larson L."/>
            <person name="Lui A."/>
            <person name="MacDonald P.J.P."/>
            <person name="Montmayeur A."/>
            <person name="Murphy C."/>
            <person name="Neiman D."/>
            <person name="Pearson M."/>
            <person name="Priest M."/>
            <person name="Roberts A."/>
            <person name="Saif S."/>
            <person name="Shea T."/>
            <person name="Shenoy N."/>
            <person name="Sisk P."/>
            <person name="Stolte C."/>
            <person name="Sykes S."/>
            <person name="Wortman J."/>
            <person name="Nusbaum C."/>
            <person name="Birren B."/>
        </authorList>
    </citation>
    <scope>NUCLEOTIDE SEQUENCE</scope>
    <source>
        <strain evidence="2">NIH/UT8656</strain>
    </source>
</reference>
<accession>H6BL33</accession>
<feature type="transmembrane region" description="Helical" evidence="1">
    <location>
        <begin position="63"/>
        <end position="82"/>
    </location>
</feature>
<dbReference type="VEuPathDB" id="FungiDB:HMPREF1120_00988"/>
<dbReference type="AlphaFoldDB" id="H6BL33"/>
<dbReference type="InParanoid" id="H6BL33"/>
<keyword evidence="3" id="KW-1185">Reference proteome</keyword>
<name>H6BL33_EXODN</name>
<dbReference type="HOGENOM" id="CLU_1517685_0_0_1"/>
<dbReference type="eggNOG" id="ENOG502T2BZ">
    <property type="taxonomic scope" value="Eukaryota"/>
</dbReference>
<evidence type="ECO:0000313" key="2">
    <source>
        <dbReference type="EMBL" id="EHY52780.1"/>
    </source>
</evidence>
<evidence type="ECO:0000256" key="1">
    <source>
        <dbReference type="SAM" id="Phobius"/>
    </source>
</evidence>
<dbReference type="RefSeq" id="XP_009153241.1">
    <property type="nucleotide sequence ID" value="XM_009154993.1"/>
</dbReference>
<keyword evidence="1" id="KW-1133">Transmembrane helix</keyword>
<feature type="transmembrane region" description="Helical" evidence="1">
    <location>
        <begin position="88"/>
        <end position="109"/>
    </location>
</feature>
<dbReference type="Proteomes" id="UP000007304">
    <property type="component" value="Unassembled WGS sequence"/>
</dbReference>
<dbReference type="EMBL" id="JH226130">
    <property type="protein sequence ID" value="EHY52780.1"/>
    <property type="molecule type" value="Genomic_DNA"/>
</dbReference>
<gene>
    <name evidence="2" type="ORF">HMPREF1120_00988</name>
</gene>
<evidence type="ECO:0008006" key="4">
    <source>
        <dbReference type="Google" id="ProtNLM"/>
    </source>
</evidence>
<protein>
    <recommendedName>
        <fullName evidence="4">Nuclear pore assembly and biogenesis-domain-containing protein</fullName>
    </recommendedName>
</protein>
<keyword evidence="1" id="KW-0812">Transmembrane</keyword>
<proteinExistence type="predicted"/>
<dbReference type="GeneID" id="20305627"/>
<dbReference type="InterPro" id="IPR024316">
    <property type="entry name" value="APQ12"/>
</dbReference>
<feature type="transmembrane region" description="Helical" evidence="1">
    <location>
        <begin position="35"/>
        <end position="56"/>
    </location>
</feature>
<keyword evidence="1" id="KW-0472">Membrane</keyword>
<evidence type="ECO:0000313" key="3">
    <source>
        <dbReference type="Proteomes" id="UP000007304"/>
    </source>
</evidence>
<sequence length="184" mass="19785">MPPPPPPPVSLDLTTLTTLYETYIHPLLPAPIQAIILPIITTVTALTNTLATCLAAASNGDMVSLLAFLAILYFSLRIADYIRRSVFGWIWFFVKVGLVLAVVNAVVWVNRYGVERAWGEVEWILGMVWDYVGGNNGSTGQAYGGYGGGIFQGGRGFPGGNNNAQAGGRAQVPFGKGRNQNPWS</sequence>
<dbReference type="Pfam" id="PF12716">
    <property type="entry name" value="Apq12"/>
    <property type="match status" value="1"/>
</dbReference>
<organism evidence="2 3">
    <name type="scientific">Exophiala dermatitidis (strain ATCC 34100 / CBS 525.76 / NIH/UT8656)</name>
    <name type="common">Black yeast</name>
    <name type="synonym">Wangiella dermatitidis</name>
    <dbReference type="NCBI Taxonomy" id="858893"/>
    <lineage>
        <taxon>Eukaryota</taxon>
        <taxon>Fungi</taxon>
        <taxon>Dikarya</taxon>
        <taxon>Ascomycota</taxon>
        <taxon>Pezizomycotina</taxon>
        <taxon>Eurotiomycetes</taxon>
        <taxon>Chaetothyriomycetidae</taxon>
        <taxon>Chaetothyriales</taxon>
        <taxon>Herpotrichiellaceae</taxon>
        <taxon>Exophiala</taxon>
    </lineage>
</organism>
<dbReference type="OMA" id="RSHATNW"/>